<reference evidence="2 3" key="1">
    <citation type="submission" date="2019-03" db="EMBL/GenBank/DDBJ databases">
        <title>Genomic Encyclopedia of Type Strains, Phase IV (KMG-IV): sequencing the most valuable type-strain genomes for metagenomic binning, comparative biology and taxonomic classification.</title>
        <authorList>
            <person name="Goeker M."/>
        </authorList>
    </citation>
    <scope>NUCLEOTIDE SEQUENCE [LARGE SCALE GENOMIC DNA]</scope>
    <source>
        <strain evidence="2 3">DSM 21153</strain>
    </source>
</reference>
<sequence>MSLDLESTLRELSTALGRAGSTSRGDTVRIQSFVDWCRQQGVPQVDCRLLLAFASVQPKRHALRALETSCKKLLPDGHPFRGVLRYAVQELDRGRRGARTRQEILEGPWWRPLFGKANIDALSYTQLKVVDNHLEWMAKKQISSPTAEDYLAYASNCQSAPPLTSLQAAYILLGLPATPSIVEALPAAITRKRQMTSRPSSSISKPQKVRKLSVSRHSLPPEWQESLADLRKGMLKNSVKAPSRGYYSTVERAVCQYIHACRQNNLKDDFSLEGIQAFRSVLEARKNKNRDLRAATKKMYFDALLRFSRYRGESDELIGILRSASHALEMDFKNQNPLKFGKLQEAGSIQRILSTAIDLKAASRKEHTSTWRSAKINEALALALFAFLPLRLGDTRLFWGAHITFVAGRYFIDCTTRKTGTPISGPLPMFLEPFFAEALLLGVDEVFLDRYRQEAINSRAPLFRKPDGTQRARSFASDAWRKHAGTGMHIARSLVHTELGQLGCKGTAMALSICAQRDPRTARFYQGQAMHDARMLQALHILGSDITEEEQKIFFPDLDSNDESFQCG</sequence>
<feature type="compositionally biased region" description="Polar residues" evidence="1">
    <location>
        <begin position="196"/>
        <end position="205"/>
    </location>
</feature>
<dbReference type="EMBL" id="SLVM01000049">
    <property type="protein sequence ID" value="TCM73516.1"/>
    <property type="molecule type" value="Genomic_DNA"/>
</dbReference>
<accession>A0A4R1YC35</accession>
<gene>
    <name evidence="2" type="ORF">EV216_1495</name>
</gene>
<name>A0A4R1YC35_9RHOB</name>
<dbReference type="AlphaFoldDB" id="A0A4R1YC35"/>
<proteinExistence type="predicted"/>
<keyword evidence="3" id="KW-1185">Reference proteome</keyword>
<dbReference type="Proteomes" id="UP000295277">
    <property type="component" value="Unassembled WGS sequence"/>
</dbReference>
<comment type="caution">
    <text evidence="2">The sequence shown here is derived from an EMBL/GenBank/DDBJ whole genome shotgun (WGS) entry which is preliminary data.</text>
</comment>
<feature type="region of interest" description="Disordered" evidence="1">
    <location>
        <begin position="193"/>
        <end position="215"/>
    </location>
</feature>
<dbReference type="RefSeq" id="WP_132697209.1">
    <property type="nucleotide sequence ID" value="NZ_SLVM01000049.1"/>
</dbReference>
<dbReference type="OrthoDB" id="7851201at2"/>
<organism evidence="2 3">
    <name type="scientific">Rhodovulum steppense</name>
    <dbReference type="NCBI Taxonomy" id="540251"/>
    <lineage>
        <taxon>Bacteria</taxon>
        <taxon>Pseudomonadati</taxon>
        <taxon>Pseudomonadota</taxon>
        <taxon>Alphaproteobacteria</taxon>
        <taxon>Rhodobacterales</taxon>
        <taxon>Paracoccaceae</taxon>
        <taxon>Rhodovulum</taxon>
    </lineage>
</organism>
<evidence type="ECO:0000256" key="1">
    <source>
        <dbReference type="SAM" id="MobiDB-lite"/>
    </source>
</evidence>
<evidence type="ECO:0000313" key="3">
    <source>
        <dbReference type="Proteomes" id="UP000295277"/>
    </source>
</evidence>
<protein>
    <submittedName>
        <fullName evidence="2">Uncharacterized protein</fullName>
    </submittedName>
</protein>
<evidence type="ECO:0000313" key="2">
    <source>
        <dbReference type="EMBL" id="TCM73516.1"/>
    </source>
</evidence>